<dbReference type="OrthoDB" id="289721at2759"/>
<gene>
    <name evidence="1" type="ORF">CROQUDRAFT_322378</name>
</gene>
<organism evidence="1 2">
    <name type="scientific">Cronartium quercuum f. sp. fusiforme G11</name>
    <dbReference type="NCBI Taxonomy" id="708437"/>
    <lineage>
        <taxon>Eukaryota</taxon>
        <taxon>Fungi</taxon>
        <taxon>Dikarya</taxon>
        <taxon>Basidiomycota</taxon>
        <taxon>Pucciniomycotina</taxon>
        <taxon>Pucciniomycetes</taxon>
        <taxon>Pucciniales</taxon>
        <taxon>Coleosporiaceae</taxon>
        <taxon>Cronartium</taxon>
    </lineage>
</organism>
<proteinExistence type="predicted"/>
<evidence type="ECO:0000313" key="2">
    <source>
        <dbReference type="Proteomes" id="UP000886653"/>
    </source>
</evidence>
<keyword evidence="2" id="KW-1185">Reference proteome</keyword>
<sequence length="124" mass="14680">MKLISLTLLQRSNLIGFRFFFPDVIEKTIKFLCKSVQRQTQQKYVIDLKGRCAIKSFEMIWLGRHAFKRILSRAPPKFSKILRSLVRDLEIQEKRWLLRKNGTHDNLVKVVKSKSNGIFRGIQF</sequence>
<dbReference type="AlphaFoldDB" id="A0A9P6NB62"/>
<accession>A0A9P6NB62</accession>
<name>A0A9P6NB62_9BASI</name>
<evidence type="ECO:0000313" key="1">
    <source>
        <dbReference type="EMBL" id="KAG0141004.1"/>
    </source>
</evidence>
<comment type="caution">
    <text evidence="1">The sequence shown here is derived from an EMBL/GenBank/DDBJ whole genome shotgun (WGS) entry which is preliminary data.</text>
</comment>
<dbReference type="Gene3D" id="1.10.357.90">
    <property type="match status" value="1"/>
</dbReference>
<dbReference type="EMBL" id="MU167407">
    <property type="protein sequence ID" value="KAG0141004.1"/>
    <property type="molecule type" value="Genomic_DNA"/>
</dbReference>
<protein>
    <submittedName>
        <fullName evidence="1">Uncharacterized protein</fullName>
    </submittedName>
</protein>
<reference evidence="1" key="1">
    <citation type="submission" date="2013-11" db="EMBL/GenBank/DDBJ databases">
        <title>Genome sequence of the fusiform rust pathogen reveals effectors for host alternation and coevolution with pine.</title>
        <authorList>
            <consortium name="DOE Joint Genome Institute"/>
            <person name="Smith K."/>
            <person name="Pendleton A."/>
            <person name="Kubisiak T."/>
            <person name="Anderson C."/>
            <person name="Salamov A."/>
            <person name="Aerts A."/>
            <person name="Riley R."/>
            <person name="Clum A."/>
            <person name="Lindquist E."/>
            <person name="Ence D."/>
            <person name="Campbell M."/>
            <person name="Kronenberg Z."/>
            <person name="Feau N."/>
            <person name="Dhillon B."/>
            <person name="Hamelin R."/>
            <person name="Burleigh J."/>
            <person name="Smith J."/>
            <person name="Yandell M."/>
            <person name="Nelson C."/>
            <person name="Grigoriev I."/>
            <person name="Davis J."/>
        </authorList>
    </citation>
    <scope>NUCLEOTIDE SEQUENCE</scope>
    <source>
        <strain evidence="1">G11</strain>
    </source>
</reference>
<dbReference type="Proteomes" id="UP000886653">
    <property type="component" value="Unassembled WGS sequence"/>
</dbReference>